<comment type="caution">
    <text evidence="2">The sequence shown here is derived from an EMBL/GenBank/DDBJ whole genome shotgun (WGS) entry which is preliminary data.</text>
</comment>
<accession>A0A9J6HCG2</accession>
<reference evidence="2 3" key="1">
    <citation type="journal article" date="2020" name="Cell">
        <title>Large-Scale Comparative Analyses of Tick Genomes Elucidate Their Genetic Diversity and Vector Capacities.</title>
        <authorList>
            <consortium name="Tick Genome and Microbiome Consortium (TIGMIC)"/>
            <person name="Jia N."/>
            <person name="Wang J."/>
            <person name="Shi W."/>
            <person name="Du L."/>
            <person name="Sun Y."/>
            <person name="Zhan W."/>
            <person name="Jiang J.F."/>
            <person name="Wang Q."/>
            <person name="Zhang B."/>
            <person name="Ji P."/>
            <person name="Bell-Sakyi L."/>
            <person name="Cui X.M."/>
            <person name="Yuan T.T."/>
            <person name="Jiang B.G."/>
            <person name="Yang W.F."/>
            <person name="Lam T.T."/>
            <person name="Chang Q.C."/>
            <person name="Ding S.J."/>
            <person name="Wang X.J."/>
            <person name="Zhu J.G."/>
            <person name="Ruan X.D."/>
            <person name="Zhao L."/>
            <person name="Wei J.T."/>
            <person name="Ye R.Z."/>
            <person name="Que T.C."/>
            <person name="Du C.H."/>
            <person name="Zhou Y.H."/>
            <person name="Cheng J.X."/>
            <person name="Dai P.F."/>
            <person name="Guo W.B."/>
            <person name="Han X.H."/>
            <person name="Huang E.J."/>
            <person name="Li L.F."/>
            <person name="Wei W."/>
            <person name="Gao Y.C."/>
            <person name="Liu J.Z."/>
            <person name="Shao H.Z."/>
            <person name="Wang X."/>
            <person name="Wang C.C."/>
            <person name="Yang T.C."/>
            <person name="Huo Q.B."/>
            <person name="Li W."/>
            <person name="Chen H.Y."/>
            <person name="Chen S.E."/>
            <person name="Zhou L.G."/>
            <person name="Ni X.B."/>
            <person name="Tian J.H."/>
            <person name="Sheng Y."/>
            <person name="Liu T."/>
            <person name="Pan Y.S."/>
            <person name="Xia L.Y."/>
            <person name="Li J."/>
            <person name="Zhao F."/>
            <person name="Cao W.C."/>
        </authorList>
    </citation>
    <scope>NUCLEOTIDE SEQUENCE [LARGE SCALE GENOMIC DNA]</scope>
    <source>
        <strain evidence="2">HaeL-2018</strain>
    </source>
</reference>
<organism evidence="2 3">
    <name type="scientific">Haemaphysalis longicornis</name>
    <name type="common">Bush tick</name>
    <dbReference type="NCBI Taxonomy" id="44386"/>
    <lineage>
        <taxon>Eukaryota</taxon>
        <taxon>Metazoa</taxon>
        <taxon>Ecdysozoa</taxon>
        <taxon>Arthropoda</taxon>
        <taxon>Chelicerata</taxon>
        <taxon>Arachnida</taxon>
        <taxon>Acari</taxon>
        <taxon>Parasitiformes</taxon>
        <taxon>Ixodida</taxon>
        <taxon>Ixodoidea</taxon>
        <taxon>Ixodidae</taxon>
        <taxon>Haemaphysalinae</taxon>
        <taxon>Haemaphysalis</taxon>
    </lineage>
</organism>
<keyword evidence="3" id="KW-1185">Reference proteome</keyword>
<evidence type="ECO:0000313" key="2">
    <source>
        <dbReference type="EMBL" id="KAH9384794.1"/>
    </source>
</evidence>
<protein>
    <submittedName>
        <fullName evidence="2">Uncharacterized protein</fullName>
    </submittedName>
</protein>
<evidence type="ECO:0000256" key="1">
    <source>
        <dbReference type="SAM" id="MobiDB-lite"/>
    </source>
</evidence>
<dbReference type="EMBL" id="JABSTR010003151">
    <property type="protein sequence ID" value="KAH9384794.1"/>
    <property type="molecule type" value="Genomic_DNA"/>
</dbReference>
<gene>
    <name evidence="2" type="ORF">HPB48_026809</name>
</gene>
<dbReference type="VEuPathDB" id="VectorBase:HLOH_050046"/>
<dbReference type="AlphaFoldDB" id="A0A9J6HCG2"/>
<feature type="region of interest" description="Disordered" evidence="1">
    <location>
        <begin position="33"/>
        <end position="53"/>
    </location>
</feature>
<proteinExistence type="predicted"/>
<name>A0A9J6HCG2_HAELO</name>
<evidence type="ECO:0000313" key="3">
    <source>
        <dbReference type="Proteomes" id="UP000821853"/>
    </source>
</evidence>
<sequence>MDARGRQALCAPNYTQRTSVRWRERSCDHAAHALGLPQSTTDNNNGGGRLIRIPPSVRDAVTSVNYEPPKMAAELALAAIERQRPKVRLSTTPCTGSGE</sequence>
<dbReference type="Proteomes" id="UP000821853">
    <property type="component" value="Unassembled WGS sequence"/>
</dbReference>